<dbReference type="EMBL" id="CAJGYO010000392">
    <property type="protein sequence ID" value="CAD6342118.1"/>
    <property type="molecule type" value="Genomic_DNA"/>
</dbReference>
<keyword evidence="2" id="KW-1185">Reference proteome</keyword>
<sequence length="101" mass="11212">MDGASGSGFGGVWLVDGSDAAFSSDKLRYFCQLSEADPEADPEEFIQFMRADSLPKKTPKRERITKARLPGQPIFLKKEERWKGMLVGFGEVVGPNKSDQE</sequence>
<organism evidence="1 2">
    <name type="scientific">Miscanthus lutarioriparius</name>
    <dbReference type="NCBI Taxonomy" id="422564"/>
    <lineage>
        <taxon>Eukaryota</taxon>
        <taxon>Viridiplantae</taxon>
        <taxon>Streptophyta</taxon>
        <taxon>Embryophyta</taxon>
        <taxon>Tracheophyta</taxon>
        <taxon>Spermatophyta</taxon>
        <taxon>Magnoliopsida</taxon>
        <taxon>Liliopsida</taxon>
        <taxon>Poales</taxon>
        <taxon>Poaceae</taxon>
        <taxon>PACMAD clade</taxon>
        <taxon>Panicoideae</taxon>
        <taxon>Andropogonodae</taxon>
        <taxon>Andropogoneae</taxon>
        <taxon>Saccharinae</taxon>
        <taxon>Miscanthus</taxon>
    </lineage>
</organism>
<evidence type="ECO:0000313" key="2">
    <source>
        <dbReference type="Proteomes" id="UP000604825"/>
    </source>
</evidence>
<comment type="caution">
    <text evidence="1">The sequence shown here is derived from an EMBL/GenBank/DDBJ whole genome shotgun (WGS) entry which is preliminary data.</text>
</comment>
<evidence type="ECO:0000313" key="1">
    <source>
        <dbReference type="EMBL" id="CAD6342118.1"/>
    </source>
</evidence>
<name>A0A811SMP7_9POAL</name>
<accession>A0A811SMP7</accession>
<proteinExistence type="predicted"/>
<dbReference type="Proteomes" id="UP000604825">
    <property type="component" value="Unassembled WGS sequence"/>
</dbReference>
<gene>
    <name evidence="1" type="ORF">NCGR_LOCUS66215</name>
</gene>
<protein>
    <submittedName>
        <fullName evidence="1">Uncharacterized protein</fullName>
    </submittedName>
</protein>
<dbReference type="AlphaFoldDB" id="A0A811SMP7"/>
<reference evidence="1" key="1">
    <citation type="submission" date="2020-10" db="EMBL/GenBank/DDBJ databases">
        <authorList>
            <person name="Han B."/>
            <person name="Lu T."/>
            <person name="Zhao Q."/>
            <person name="Huang X."/>
            <person name="Zhao Y."/>
        </authorList>
    </citation>
    <scope>NUCLEOTIDE SEQUENCE</scope>
</reference>